<comment type="pathway">
    <text evidence="1">Siderophore biosynthesis.</text>
</comment>
<protein>
    <recommendedName>
        <fullName evidence="7">IucA/IucC family protein</fullName>
    </recommendedName>
</protein>
<feature type="domain" description="Aerobactin siderophore biosynthesis IucA/IucC N-terminal" evidence="3">
    <location>
        <begin position="161"/>
        <end position="398"/>
    </location>
</feature>
<dbReference type="GO" id="GO:0016881">
    <property type="term" value="F:acid-amino acid ligase activity"/>
    <property type="evidence" value="ECO:0007669"/>
    <property type="project" value="UniProtKB-ARBA"/>
</dbReference>
<evidence type="ECO:0000313" key="5">
    <source>
        <dbReference type="EMBL" id="PAU81728.1"/>
    </source>
</evidence>
<dbReference type="EMBL" id="NSKD01000001">
    <property type="protein sequence ID" value="PAU81728.1"/>
    <property type="molecule type" value="Genomic_DNA"/>
</dbReference>
<dbReference type="GO" id="GO:0019290">
    <property type="term" value="P:siderophore biosynthetic process"/>
    <property type="evidence" value="ECO:0007669"/>
    <property type="project" value="InterPro"/>
</dbReference>
<comment type="caution">
    <text evidence="5">The sequence shown here is derived from an EMBL/GenBank/DDBJ whole genome shotgun (WGS) entry which is preliminary data.</text>
</comment>
<dbReference type="Pfam" id="PF06276">
    <property type="entry name" value="FhuF"/>
    <property type="match status" value="1"/>
</dbReference>
<keyword evidence="6" id="KW-1185">Reference proteome</keyword>
<feature type="domain" description="Aerobactin siderophore biosynthesis IucA/IucC-like C-terminal" evidence="4">
    <location>
        <begin position="421"/>
        <end position="579"/>
    </location>
</feature>
<evidence type="ECO:0000259" key="4">
    <source>
        <dbReference type="Pfam" id="PF06276"/>
    </source>
</evidence>
<sequence length="603" mass="67194">MNSTSRTSARPWWPRSAMNSSAIHDSNGAPAMEDETLWNRINQRLMAKIIGETHYEGCLSPESVGGERYRLALGGHDYRFQASRSAWGWLRVVPASLTRDDRPATEAVQLVLDAQHPLGMSDIVLANFIEELQNTLAGDRLQQERLAGLTADEMLDLPSTELEGLLDGHPKLLANRGRMGWGQTDLDAYSPEGGSRFQLRWLAVAPSLAGTHAGNPPLDQCLETGEHAALVRGSGAAGHWPLIPVHPWQWDHRLQAQYGDALARGLIRDLGVHGHWYQPQQSLRTLTNTSVPGNCDLKLALTILNTSSYRGIPAAPIALGPDLSQWLWEQTRLDTELTQAGLEIQRELAGSHMPHPQQDQIPGAPYRYHEMLGAVWRESLAGKTSVGEQPMLMAALMQCDGRGRSLIAALIRRSGLSPEVWLTQLFDRVTVPLYHLLCAYGIGLVAHGQNLGLILRDAIPQRLALKDFHGDLRCTDQPMPEQAGMPGHLLDGLTRLPPEHLVHDLITGHFVTTLRFISPLLEDDMAFPESRFYSLLAERIRRYQARRPELSERFQVFPLLRPTLERVCVNRVRFRMGYEDHAERPSAELGTPLNNPLLTGETP</sequence>
<dbReference type="Pfam" id="PF04183">
    <property type="entry name" value="IucA_IucC"/>
    <property type="match status" value="1"/>
</dbReference>
<reference evidence="5 6" key="1">
    <citation type="submission" date="2017-08" db="EMBL/GenBank/DDBJ databases">
        <title>Halovibrio sewagensis sp. nov., isolated from wastewater of high salinity.</title>
        <authorList>
            <person name="Dong X."/>
            <person name="Zhang G."/>
        </authorList>
    </citation>
    <scope>NUCLEOTIDE SEQUENCE [LARGE SCALE GENOMIC DNA]</scope>
    <source>
        <strain evidence="5 6">YL5-2</strain>
    </source>
</reference>
<feature type="region of interest" description="Disordered" evidence="2">
    <location>
        <begin position="584"/>
        <end position="603"/>
    </location>
</feature>
<organism evidence="5 6">
    <name type="scientific">Halovibrio salipaludis</name>
    <dbReference type="NCBI Taxonomy" id="2032626"/>
    <lineage>
        <taxon>Bacteria</taxon>
        <taxon>Pseudomonadati</taxon>
        <taxon>Pseudomonadota</taxon>
        <taxon>Gammaproteobacteria</taxon>
        <taxon>Oceanospirillales</taxon>
        <taxon>Halomonadaceae</taxon>
        <taxon>Halovibrio</taxon>
    </lineage>
</organism>
<gene>
    <name evidence="5" type="ORF">CK501_00835</name>
</gene>
<evidence type="ECO:0000259" key="3">
    <source>
        <dbReference type="Pfam" id="PF04183"/>
    </source>
</evidence>
<dbReference type="InterPro" id="IPR037455">
    <property type="entry name" value="LucA/IucC-like"/>
</dbReference>
<dbReference type="Proteomes" id="UP000218896">
    <property type="component" value="Unassembled WGS sequence"/>
</dbReference>
<dbReference type="Gene3D" id="6.10.250.3370">
    <property type="match status" value="1"/>
</dbReference>
<dbReference type="InterPro" id="IPR022770">
    <property type="entry name" value="IucA/IucC-like_C"/>
</dbReference>
<dbReference type="AlphaFoldDB" id="A0A2A2F9U9"/>
<dbReference type="PANTHER" id="PTHR34384:SF6">
    <property type="entry name" value="STAPHYLOFERRIN B SYNTHASE"/>
    <property type="match status" value="1"/>
</dbReference>
<proteinExistence type="predicted"/>
<dbReference type="InterPro" id="IPR007310">
    <property type="entry name" value="Aerobactin_biosyn_IucA/IucC_N"/>
</dbReference>
<dbReference type="PANTHER" id="PTHR34384">
    <property type="entry name" value="L-2,3-DIAMINOPROPANOATE--CITRATE LIGASE"/>
    <property type="match status" value="1"/>
</dbReference>
<evidence type="ECO:0008006" key="7">
    <source>
        <dbReference type="Google" id="ProtNLM"/>
    </source>
</evidence>
<evidence type="ECO:0000256" key="1">
    <source>
        <dbReference type="ARBA" id="ARBA00004924"/>
    </source>
</evidence>
<dbReference type="Gene3D" id="3.30.310.280">
    <property type="match status" value="1"/>
</dbReference>
<accession>A0A2A2F9U9</accession>
<evidence type="ECO:0000313" key="6">
    <source>
        <dbReference type="Proteomes" id="UP000218896"/>
    </source>
</evidence>
<dbReference type="Gene3D" id="1.10.510.40">
    <property type="match status" value="1"/>
</dbReference>
<evidence type="ECO:0000256" key="2">
    <source>
        <dbReference type="SAM" id="MobiDB-lite"/>
    </source>
</evidence>
<feature type="compositionally biased region" description="Polar residues" evidence="2">
    <location>
        <begin position="592"/>
        <end position="603"/>
    </location>
</feature>
<name>A0A2A2F9U9_9GAMM</name>